<name>A0ABW1XIU5_9ALTE</name>
<keyword evidence="8" id="KW-0624">Polysaccharide degradation</keyword>
<dbReference type="PRINTS" id="PR00131">
    <property type="entry name" value="GLHYDRLASE1"/>
</dbReference>
<evidence type="ECO:0000256" key="5">
    <source>
        <dbReference type="ARBA" id="ARBA00023001"/>
    </source>
</evidence>
<keyword evidence="12" id="KW-1185">Reference proteome</keyword>
<comment type="caution">
    <text evidence="11">The sequence shown here is derived from an EMBL/GenBank/DDBJ whole genome shotgun (WGS) entry which is preliminary data.</text>
</comment>
<evidence type="ECO:0000256" key="1">
    <source>
        <dbReference type="ARBA" id="ARBA00000448"/>
    </source>
</evidence>
<evidence type="ECO:0000256" key="6">
    <source>
        <dbReference type="ARBA" id="ARBA00023277"/>
    </source>
</evidence>
<evidence type="ECO:0000313" key="11">
    <source>
        <dbReference type="EMBL" id="MFC6439466.1"/>
    </source>
</evidence>
<evidence type="ECO:0000313" key="12">
    <source>
        <dbReference type="Proteomes" id="UP001596364"/>
    </source>
</evidence>
<accession>A0ABW1XIU5</accession>
<evidence type="ECO:0000256" key="8">
    <source>
        <dbReference type="ARBA" id="ARBA00023326"/>
    </source>
</evidence>
<sequence>MQKISLPPASRMLQPDFIYGVATSSFQIEGAKDSRLPCIWDTFCQQPGAIADNSNGDIACEHVARWQQDVELIASLGVDAYRLSIAWPRVMHQDGSLNEDGLNFYVQLIDALTVKGIKVFVTFYHWDLPQYLEDQGGWLNRQTAFAFRDYVEAVAKVLGDKVYSYATLNEPFCSGYLGYEIGVHAPGLTGRKNGRQAIHNLLLAHGLAMQVLREHCPSSQNGVVLNFSTSYPLDDSPENQRAARIADEYMNWWYLHPLLNGCYPPVMDLLAEDERPDIEDGDMQIIAASLDYLGINFYTRHVFKATDDGWFEQVMPENVPLTDMGWEIYPQSFTDLLVQLQREYPNLPPIYITENGAAMPDKLVDGMVNDEDRIGYFHGHLNAIHAAIEQGVRVDGYFAWSLMDNFEWALGYEKRFGIVYVDYQTQQRTIKNSGLALRDLFNSRANAR</sequence>
<evidence type="ECO:0000256" key="3">
    <source>
        <dbReference type="ARBA" id="ARBA00012744"/>
    </source>
</evidence>
<organism evidence="11 12">
    <name type="scientific">Pseudobowmanella zhangzhouensis</name>
    <dbReference type="NCBI Taxonomy" id="1537679"/>
    <lineage>
        <taxon>Bacteria</taxon>
        <taxon>Pseudomonadati</taxon>
        <taxon>Pseudomonadota</taxon>
        <taxon>Gammaproteobacteria</taxon>
        <taxon>Alteromonadales</taxon>
        <taxon>Alteromonadaceae</taxon>
    </lineage>
</organism>
<evidence type="ECO:0000256" key="7">
    <source>
        <dbReference type="ARBA" id="ARBA00023295"/>
    </source>
</evidence>
<gene>
    <name evidence="11" type="ORF">ACFP85_04800</name>
</gene>
<dbReference type="NCBIfam" id="TIGR03356">
    <property type="entry name" value="BGL"/>
    <property type="match status" value="1"/>
</dbReference>
<evidence type="ECO:0000256" key="10">
    <source>
        <dbReference type="RuleBase" id="RU361175"/>
    </source>
</evidence>
<reference evidence="12" key="1">
    <citation type="journal article" date="2019" name="Int. J. Syst. Evol. Microbiol.">
        <title>The Global Catalogue of Microorganisms (GCM) 10K type strain sequencing project: providing services to taxonomists for standard genome sequencing and annotation.</title>
        <authorList>
            <consortium name="The Broad Institute Genomics Platform"/>
            <consortium name="The Broad Institute Genome Sequencing Center for Infectious Disease"/>
            <person name="Wu L."/>
            <person name="Ma J."/>
        </authorList>
    </citation>
    <scope>NUCLEOTIDE SEQUENCE [LARGE SCALE GENOMIC DNA]</scope>
    <source>
        <strain evidence="12">CGMCC 1.16031</strain>
    </source>
</reference>
<dbReference type="RefSeq" id="WP_131257245.1">
    <property type="nucleotide sequence ID" value="NZ_JBHSUS010000001.1"/>
</dbReference>
<dbReference type="InterPro" id="IPR018120">
    <property type="entry name" value="Glyco_hydro_1_AS"/>
</dbReference>
<dbReference type="InterPro" id="IPR033132">
    <property type="entry name" value="GH_1_N_CS"/>
</dbReference>
<dbReference type="InterPro" id="IPR001360">
    <property type="entry name" value="Glyco_hydro_1"/>
</dbReference>
<dbReference type="SUPFAM" id="SSF51445">
    <property type="entry name" value="(Trans)glycosidases"/>
    <property type="match status" value="1"/>
</dbReference>
<dbReference type="InterPro" id="IPR017853">
    <property type="entry name" value="GH"/>
</dbReference>
<comment type="catalytic activity">
    <reaction evidence="1 10">
        <text>Hydrolysis of terminal, non-reducing beta-D-glucosyl residues with release of beta-D-glucose.</text>
        <dbReference type="EC" id="3.2.1.21"/>
    </reaction>
</comment>
<keyword evidence="6" id="KW-0119">Carbohydrate metabolism</keyword>
<dbReference type="PROSITE" id="PS00653">
    <property type="entry name" value="GLYCOSYL_HYDROL_F1_2"/>
    <property type="match status" value="1"/>
</dbReference>
<dbReference type="GO" id="GO:0008422">
    <property type="term" value="F:beta-glucosidase activity"/>
    <property type="evidence" value="ECO:0007669"/>
    <property type="project" value="UniProtKB-EC"/>
</dbReference>
<evidence type="ECO:0000256" key="4">
    <source>
        <dbReference type="ARBA" id="ARBA00022801"/>
    </source>
</evidence>
<dbReference type="PANTHER" id="PTHR10353:SF36">
    <property type="entry name" value="LP05116P"/>
    <property type="match status" value="1"/>
</dbReference>
<dbReference type="InterPro" id="IPR017736">
    <property type="entry name" value="Glyco_hydro_1_beta-glucosidase"/>
</dbReference>
<keyword evidence="5" id="KW-0136">Cellulose degradation</keyword>
<dbReference type="Gene3D" id="3.20.20.80">
    <property type="entry name" value="Glycosidases"/>
    <property type="match status" value="1"/>
</dbReference>
<dbReference type="Pfam" id="PF00232">
    <property type="entry name" value="Glyco_hydro_1"/>
    <property type="match status" value="1"/>
</dbReference>
<dbReference type="EC" id="3.2.1.21" evidence="3 10"/>
<dbReference type="Proteomes" id="UP001596364">
    <property type="component" value="Unassembled WGS sequence"/>
</dbReference>
<dbReference type="PANTHER" id="PTHR10353">
    <property type="entry name" value="GLYCOSYL HYDROLASE"/>
    <property type="match status" value="1"/>
</dbReference>
<dbReference type="PROSITE" id="PS00572">
    <property type="entry name" value="GLYCOSYL_HYDROL_F1_1"/>
    <property type="match status" value="1"/>
</dbReference>
<evidence type="ECO:0000256" key="9">
    <source>
        <dbReference type="PROSITE-ProRule" id="PRU10055"/>
    </source>
</evidence>
<feature type="active site" description="Nucleophile" evidence="9">
    <location>
        <position position="354"/>
    </location>
</feature>
<evidence type="ECO:0000256" key="2">
    <source>
        <dbReference type="ARBA" id="ARBA00010838"/>
    </source>
</evidence>
<keyword evidence="4 10" id="KW-0378">Hydrolase</keyword>
<comment type="similarity">
    <text evidence="2 10">Belongs to the glycosyl hydrolase 1 family.</text>
</comment>
<dbReference type="EMBL" id="JBHSUS010000001">
    <property type="protein sequence ID" value="MFC6439466.1"/>
    <property type="molecule type" value="Genomic_DNA"/>
</dbReference>
<protein>
    <recommendedName>
        <fullName evidence="3 10">Beta-glucosidase</fullName>
        <ecNumber evidence="3 10">3.2.1.21</ecNumber>
    </recommendedName>
</protein>
<keyword evidence="7 10" id="KW-0326">Glycosidase</keyword>
<proteinExistence type="inferred from homology"/>